<dbReference type="EMBL" id="FOZW01000002">
    <property type="protein sequence ID" value="SFS51456.1"/>
    <property type="molecule type" value="Genomic_DNA"/>
</dbReference>
<dbReference type="PROSITE" id="PS51318">
    <property type="entry name" value="TAT"/>
    <property type="match status" value="1"/>
</dbReference>
<protein>
    <submittedName>
        <fullName evidence="6">Multicopper oxidase with three cupredoxin domains (Includes cell division protein FtsP and spore coat protein CotA)</fullName>
    </submittedName>
</protein>
<dbReference type="Pfam" id="PF00394">
    <property type="entry name" value="Cu-oxidase"/>
    <property type="match status" value="1"/>
</dbReference>
<keyword evidence="6" id="KW-0132">Cell division</keyword>
<dbReference type="PANTHER" id="PTHR11709">
    <property type="entry name" value="MULTI-COPPER OXIDASE"/>
    <property type="match status" value="1"/>
</dbReference>
<keyword evidence="1" id="KW-0479">Metal-binding</keyword>
<evidence type="ECO:0000259" key="4">
    <source>
        <dbReference type="Pfam" id="PF07731"/>
    </source>
</evidence>
<dbReference type="Pfam" id="PF07731">
    <property type="entry name" value="Cu-oxidase_2"/>
    <property type="match status" value="1"/>
</dbReference>
<dbReference type="GO" id="GO:0005507">
    <property type="term" value="F:copper ion binding"/>
    <property type="evidence" value="ECO:0007669"/>
    <property type="project" value="InterPro"/>
</dbReference>
<dbReference type="Gene3D" id="2.60.40.420">
    <property type="entry name" value="Cupredoxins - blue copper proteins"/>
    <property type="match status" value="3"/>
</dbReference>
<dbReference type="SUPFAM" id="SSF49503">
    <property type="entry name" value="Cupredoxins"/>
    <property type="match status" value="3"/>
</dbReference>
<accession>A0A1I6QG71</accession>
<feature type="domain" description="Plastocyanin-like" evidence="3">
    <location>
        <begin position="266"/>
        <end position="350"/>
    </location>
</feature>
<evidence type="ECO:0000259" key="5">
    <source>
        <dbReference type="Pfam" id="PF07732"/>
    </source>
</evidence>
<dbReference type="PROSITE" id="PS00080">
    <property type="entry name" value="MULTICOPPER_OXIDASE2"/>
    <property type="match status" value="1"/>
</dbReference>
<sequence>MPQAKPDPFAPHAKELTRRTLLLSTASVGGAALLGAVGAAGAFAAGAETEIPARSPLGLAADLPNPREVHSVAGRFRLDLTMKQSQIELPYAQAKLRLYEGEIPGPTFRVLPGDDMEITLHNDMPPNADPSPAVLNTPNEFSTTNLHFHGFHVSPKGNSDNVYLQIHPGESFNYIVRLPEDHPAGNYWYHPHRHGSVALQVASGCGGMMIVGGTLDEVPEVAAAIERVMVFQCPVVDPKAEDLDSYDTIWSLDAERYWLVNGHYHPRIYMRAGEVQHWRMLNAGDQQFLPMTLDGLELHEIGFDGNPYPEARQTGEIFLAPGNRMNLMVKALEPGSYMLRRPAFSQGKQPLDEVLMAEVIVLPADTNRIAPDVKMGTELPKGPLPKNKVLTDIPDDEIVRTRQIVLGVSDVEGMFKDTVFTLNGEPFDPKRDDIVAKLGEAEEWELVNTTPFPHPIHVHVNPMQVIKINGEPLANPQWQDTIAVPAAGTVTLRMRFTDFDGRFVMHCHILPHEDLGMMFNVAIQA</sequence>
<dbReference type="PANTHER" id="PTHR11709:SF518">
    <property type="entry name" value="MULTICOPPER OXIDASE"/>
    <property type="match status" value="1"/>
</dbReference>
<dbReference type="STRING" id="311180.SAMN04488050_10253"/>
<dbReference type="InterPro" id="IPR011706">
    <property type="entry name" value="Cu-oxidase_C"/>
</dbReference>
<dbReference type="Pfam" id="PF07732">
    <property type="entry name" value="Cu-oxidase_3"/>
    <property type="match status" value="1"/>
</dbReference>
<keyword evidence="6" id="KW-0131">Cell cycle</keyword>
<dbReference type="InterPro" id="IPR002355">
    <property type="entry name" value="Cu_oxidase_Cu_BS"/>
</dbReference>
<dbReference type="RefSeq" id="WP_092419074.1">
    <property type="nucleotide sequence ID" value="NZ_FNCL01000001.1"/>
</dbReference>
<feature type="domain" description="Plastocyanin-like" evidence="5">
    <location>
        <begin position="137"/>
        <end position="211"/>
    </location>
</feature>
<dbReference type="GO" id="GO:0016491">
    <property type="term" value="F:oxidoreductase activity"/>
    <property type="evidence" value="ECO:0007669"/>
    <property type="project" value="UniProtKB-KW"/>
</dbReference>
<reference evidence="7" key="1">
    <citation type="submission" date="2016-10" db="EMBL/GenBank/DDBJ databases">
        <authorList>
            <person name="Varghese N."/>
            <person name="Submissions S."/>
        </authorList>
    </citation>
    <scope>NUCLEOTIDE SEQUENCE [LARGE SCALE GENOMIC DNA]</scope>
    <source>
        <strain evidence="7">DSM 26894</strain>
    </source>
</reference>
<evidence type="ECO:0000259" key="3">
    <source>
        <dbReference type="Pfam" id="PF00394"/>
    </source>
</evidence>
<dbReference type="OrthoDB" id="9757546at2"/>
<organism evidence="6 7">
    <name type="scientific">Alloyangia pacifica</name>
    <dbReference type="NCBI Taxonomy" id="311180"/>
    <lineage>
        <taxon>Bacteria</taxon>
        <taxon>Pseudomonadati</taxon>
        <taxon>Pseudomonadota</taxon>
        <taxon>Alphaproteobacteria</taxon>
        <taxon>Rhodobacterales</taxon>
        <taxon>Roseobacteraceae</taxon>
        <taxon>Alloyangia</taxon>
    </lineage>
</organism>
<dbReference type="GO" id="GO:0051301">
    <property type="term" value="P:cell division"/>
    <property type="evidence" value="ECO:0007669"/>
    <property type="project" value="UniProtKB-KW"/>
</dbReference>
<dbReference type="InterPro" id="IPR011707">
    <property type="entry name" value="Cu-oxidase-like_N"/>
</dbReference>
<dbReference type="CDD" id="cd13900">
    <property type="entry name" value="CuRO_3_Tth-MCO_like"/>
    <property type="match status" value="1"/>
</dbReference>
<dbReference type="InterPro" id="IPR001117">
    <property type="entry name" value="Cu-oxidase_2nd"/>
</dbReference>
<dbReference type="Proteomes" id="UP000199392">
    <property type="component" value="Unassembled WGS sequence"/>
</dbReference>
<gene>
    <name evidence="6" type="ORF">SAMN04488050_10253</name>
</gene>
<keyword evidence="6" id="KW-0167">Capsid protein</keyword>
<dbReference type="InterPro" id="IPR008972">
    <property type="entry name" value="Cupredoxin"/>
</dbReference>
<evidence type="ECO:0000313" key="6">
    <source>
        <dbReference type="EMBL" id="SFS51456.1"/>
    </source>
</evidence>
<feature type="domain" description="Plastocyanin-like" evidence="4">
    <location>
        <begin position="413"/>
        <end position="523"/>
    </location>
</feature>
<dbReference type="InterPro" id="IPR006311">
    <property type="entry name" value="TAT_signal"/>
</dbReference>
<keyword evidence="6" id="KW-0946">Virion</keyword>
<evidence type="ECO:0000256" key="2">
    <source>
        <dbReference type="ARBA" id="ARBA00023002"/>
    </source>
</evidence>
<dbReference type="InterPro" id="IPR045087">
    <property type="entry name" value="Cu-oxidase_fam"/>
</dbReference>
<name>A0A1I6QG71_9RHOB</name>
<keyword evidence="7" id="KW-1185">Reference proteome</keyword>
<proteinExistence type="predicted"/>
<evidence type="ECO:0000256" key="1">
    <source>
        <dbReference type="ARBA" id="ARBA00022723"/>
    </source>
</evidence>
<dbReference type="AlphaFoldDB" id="A0A1I6QG71"/>
<evidence type="ECO:0000313" key="7">
    <source>
        <dbReference type="Proteomes" id="UP000199392"/>
    </source>
</evidence>
<keyword evidence="2" id="KW-0560">Oxidoreductase</keyword>
<dbReference type="CDD" id="cd13853">
    <property type="entry name" value="CuRO_1_Tth-MCO_like"/>
    <property type="match status" value="1"/>
</dbReference>